<accession>A0A194VW59</accession>
<proteinExistence type="predicted"/>
<protein>
    <submittedName>
        <fullName evidence="1">Uncharacterized protein</fullName>
    </submittedName>
</protein>
<evidence type="ECO:0000313" key="2">
    <source>
        <dbReference type="Proteomes" id="UP000078559"/>
    </source>
</evidence>
<dbReference type="EMBL" id="CM003101">
    <property type="protein sequence ID" value="KUI68449.1"/>
    <property type="molecule type" value="Genomic_DNA"/>
</dbReference>
<evidence type="ECO:0000313" key="1">
    <source>
        <dbReference type="EMBL" id="KUI68449.1"/>
    </source>
</evidence>
<reference evidence="1" key="1">
    <citation type="submission" date="2014-12" db="EMBL/GenBank/DDBJ databases">
        <title>Genome Sequence of Valsa Canker Pathogens Uncovers a Specific Adaption of Colonization on Woody Bark.</title>
        <authorList>
            <person name="Yin Z."/>
            <person name="Liu H."/>
            <person name="Gao X."/>
            <person name="Li Z."/>
            <person name="Song N."/>
            <person name="Ke X."/>
            <person name="Dai Q."/>
            <person name="Wu Y."/>
            <person name="Sun Y."/>
            <person name="Xu J.-R."/>
            <person name="Kang Z.K."/>
            <person name="Wang L."/>
            <person name="Huang L."/>
        </authorList>
    </citation>
    <scope>NUCLEOTIDE SEQUENCE [LARGE SCALE GENOMIC DNA]</scope>
    <source>
        <strain evidence="1">03-8</strain>
    </source>
</reference>
<dbReference type="AlphaFoldDB" id="A0A194VW59"/>
<gene>
    <name evidence="1" type="ORF">VM1G_04343</name>
</gene>
<dbReference type="Gene3D" id="6.10.110.10">
    <property type="match status" value="1"/>
</dbReference>
<organism evidence="1 2">
    <name type="scientific">Cytospora mali</name>
    <name type="common">Apple Valsa canker fungus</name>
    <name type="synonym">Valsa mali</name>
    <dbReference type="NCBI Taxonomy" id="578113"/>
    <lineage>
        <taxon>Eukaryota</taxon>
        <taxon>Fungi</taxon>
        <taxon>Dikarya</taxon>
        <taxon>Ascomycota</taxon>
        <taxon>Pezizomycotina</taxon>
        <taxon>Sordariomycetes</taxon>
        <taxon>Sordariomycetidae</taxon>
        <taxon>Diaporthales</taxon>
        <taxon>Cytosporaceae</taxon>
        <taxon>Cytospora</taxon>
    </lineage>
</organism>
<name>A0A194VW59_CYTMA</name>
<keyword evidence="2" id="KW-1185">Reference proteome</keyword>
<dbReference type="InterPro" id="IPR038213">
    <property type="entry name" value="IFI6/IFI27-like_sf"/>
</dbReference>
<sequence>MDAFKNAALTGLVSVRGVVTPENVQAGLAVVADKGRAVAEAAPGAANQAAEWVAEKGKEAVEAAPGAANQAAEWVAEKGKEVVEAAPGAANQAAEWITENGKKAVDAAPGAANQRKAKEWAAANPGSAVCVGVGVVGVGLLVAPMAAATPVLGAVGFGPDGVAGGSIAAGAQAGMGGSVAAGSAFATAQSAAMGGYGVGVVAGAVQGVGAALAGTAGIAGWMQAKKARPSL</sequence>
<dbReference type="Proteomes" id="UP000078559">
    <property type="component" value="Chromosome 4"/>
</dbReference>